<dbReference type="Gene3D" id="1.20.1600.10">
    <property type="entry name" value="Outer membrane efflux proteins (OEP)"/>
    <property type="match status" value="1"/>
</dbReference>
<dbReference type="EMBL" id="CP000874">
    <property type="protein sequence ID" value="ACP23067.1"/>
    <property type="molecule type" value="Genomic_DNA"/>
</dbReference>
<dbReference type="Proteomes" id="UP000001054">
    <property type="component" value="Plasmid pNGR234b"/>
</dbReference>
<evidence type="ECO:0000313" key="4">
    <source>
        <dbReference type="EMBL" id="ACP23067.1"/>
    </source>
</evidence>
<name>C3KKY1_SINFN</name>
<dbReference type="PATRIC" id="fig|394.7.peg.2030"/>
<dbReference type="Gene3D" id="2.20.200.10">
    <property type="entry name" value="Outer membrane efflux proteins (OEP)"/>
    <property type="match status" value="1"/>
</dbReference>
<dbReference type="OrthoDB" id="7181739at2"/>
<keyword evidence="2" id="KW-0812">Transmembrane</keyword>
<dbReference type="GO" id="GO:0015562">
    <property type="term" value="F:efflux transmembrane transporter activity"/>
    <property type="evidence" value="ECO:0007669"/>
    <property type="project" value="InterPro"/>
</dbReference>
<dbReference type="InterPro" id="IPR010131">
    <property type="entry name" value="MdtP/NodT-like"/>
</dbReference>
<proteinExistence type="inferred from homology"/>
<dbReference type="PANTHER" id="PTHR30203">
    <property type="entry name" value="OUTER MEMBRANE CATION EFFLUX PROTEIN"/>
    <property type="match status" value="1"/>
</dbReference>
<feature type="compositionally biased region" description="Low complexity" evidence="3">
    <location>
        <begin position="125"/>
        <end position="141"/>
    </location>
</feature>
<feature type="region of interest" description="Disordered" evidence="3">
    <location>
        <begin position="116"/>
        <end position="145"/>
    </location>
</feature>
<reference evidence="4 5" key="2">
    <citation type="journal article" date="2009" name="Appl. Environ. Microbiol.">
        <title>Rhizobium sp. strain NGR234 possesses a remarkable number of secretion systems.</title>
        <authorList>
            <person name="Schmeisser C."/>
            <person name="Liesegang H."/>
            <person name="Krysciak D."/>
            <person name="Bakkou N."/>
            <person name="Le Quere A."/>
            <person name="Wollherr A."/>
            <person name="Heinemeyer I."/>
            <person name="Morgenstern B."/>
            <person name="Pommerening-Roeser A."/>
            <person name="Flores M."/>
            <person name="Palacios R."/>
            <person name="Brenner S."/>
            <person name="Gottschalk G."/>
            <person name="Schmitz R.A."/>
            <person name="Broughton W.J."/>
            <person name="Perret X."/>
            <person name="Strittmatter A.W."/>
            <person name="Streit W.R."/>
        </authorList>
    </citation>
    <scope>NUCLEOTIDE SEQUENCE [LARGE SCALE GENOMIC DNA]</scope>
    <source>
        <strain evidence="5">NBRC 101917 / NGR234</strain>
    </source>
</reference>
<sequence length="515" mass="55186">MLPDREAHMTILPARRNMRSSRTGVTKLALSLLSVALLAGCVVGPDYEQPRFALPTHWGSKEEQKPARPPELSQWWRQFRDPLLDTLIAEAVEGNLDVALAKAKIREARATYREQQGTLLPSVDGSASATRTRSTSSVAGSEPSVYNQYQGGFDASWELDLFGGNRRGLEAARYGAEAAEEELRDTLVTLVGDVTSYYIQAREYQSLLALARRSAASQRETAKLTREQLAAGEATGVDDAKADAQATSTEADIPTYQISYAQTVHRLSILIGQPPAALEGRLKKGGAVPLPKSPVAAGIPADLLVNRPDVRLAERQLAQSTAKIGQAEANRYPSISLTGDTATSALSTSDLGKKSSIGWSFGPTLTVPIFNGGQLKATVDVAKAQRDQYYAAYQAAVLSAMEDVENAIVSLSQTRARYAKLTSSTASYRRAAELSRTLNEAGAVDFLDVLDAERSLYTAEEALIRSRADIAIYFIALNKALGGGWDGGIEVSKPAVVDVNTGPHLARATGQSSGS</sequence>
<dbReference type="InterPro" id="IPR003423">
    <property type="entry name" value="OMP_efflux"/>
</dbReference>
<comment type="similarity">
    <text evidence="1 2">Belongs to the outer membrane factor (OMF) (TC 1.B.17) family.</text>
</comment>
<dbReference type="SUPFAM" id="SSF56954">
    <property type="entry name" value="Outer membrane efflux proteins (OEP)"/>
    <property type="match status" value="1"/>
</dbReference>
<dbReference type="KEGG" id="rhi:NGR_b16160"/>
<keyword evidence="2" id="KW-0472">Membrane</keyword>
<dbReference type="Pfam" id="PF02321">
    <property type="entry name" value="OEP"/>
    <property type="match status" value="2"/>
</dbReference>
<reference evidence="5" key="1">
    <citation type="journal article" date="2004" name="J. Bacteriol.">
        <title>An evolutionary hot spot: the pNGR234b replicon of Rhizobium sp. strain NGR234.</title>
        <authorList>
            <person name="Streit W.R."/>
            <person name="Schmitz R.A."/>
            <person name="Perret X."/>
            <person name="Staehelin C."/>
            <person name="Deakin W.J."/>
            <person name="Raasch C."/>
            <person name="Liesegang H."/>
            <person name="Broughton W.J."/>
        </authorList>
    </citation>
    <scope>NUCLEOTIDE SEQUENCE [LARGE SCALE GENOMIC DNA]</scope>
    <source>
        <strain evidence="5">NBRC 101917 / NGR234</strain>
    </source>
</reference>
<evidence type="ECO:0000256" key="2">
    <source>
        <dbReference type="RuleBase" id="RU362097"/>
    </source>
</evidence>
<dbReference type="PANTHER" id="PTHR30203:SF25">
    <property type="entry name" value="OUTER MEMBRANE PROTEIN-RELATED"/>
    <property type="match status" value="1"/>
</dbReference>
<dbReference type="GO" id="GO:0005886">
    <property type="term" value="C:plasma membrane"/>
    <property type="evidence" value="ECO:0007669"/>
    <property type="project" value="UniProtKB-SubCell"/>
</dbReference>
<keyword evidence="2 4" id="KW-0449">Lipoprotein</keyword>
<evidence type="ECO:0000313" key="5">
    <source>
        <dbReference type="Proteomes" id="UP000001054"/>
    </source>
</evidence>
<gene>
    <name evidence="4" type="ordered locus">NGR_b16160</name>
</gene>
<protein>
    <submittedName>
        <fullName evidence="4">NodT, RND efflux system, outer membrane lipoprotein</fullName>
    </submittedName>
</protein>
<geneLocation type="plasmid" evidence="5">
    <name>sym pNGR234b</name>
</geneLocation>
<keyword evidence="2" id="KW-1134">Transmembrane beta strand</keyword>
<dbReference type="AlphaFoldDB" id="C3KKY1"/>
<dbReference type="HOGENOM" id="CLU_012817_13_0_5"/>
<evidence type="ECO:0000256" key="1">
    <source>
        <dbReference type="ARBA" id="ARBA00007613"/>
    </source>
</evidence>
<accession>C3KKY1</accession>
<keyword evidence="2" id="KW-0564">Palmitate</keyword>
<keyword evidence="5" id="KW-1185">Reference proteome</keyword>
<dbReference type="NCBIfam" id="TIGR01845">
    <property type="entry name" value="outer_NodT"/>
    <property type="match status" value="1"/>
</dbReference>
<organism evidence="4 5">
    <name type="scientific">Sinorhizobium fredii (strain NBRC 101917 / NGR234)</name>
    <dbReference type="NCBI Taxonomy" id="394"/>
    <lineage>
        <taxon>Bacteria</taxon>
        <taxon>Pseudomonadati</taxon>
        <taxon>Pseudomonadota</taxon>
        <taxon>Alphaproteobacteria</taxon>
        <taxon>Hyphomicrobiales</taxon>
        <taxon>Rhizobiaceae</taxon>
        <taxon>Sinorhizobium/Ensifer group</taxon>
        <taxon>Sinorhizobium</taxon>
    </lineage>
</organism>
<evidence type="ECO:0000256" key="3">
    <source>
        <dbReference type="SAM" id="MobiDB-lite"/>
    </source>
</evidence>
<comment type="subcellular location">
    <subcellularLocation>
        <location evidence="2">Cell membrane</location>
        <topology evidence="2">Lipid-anchor</topology>
    </subcellularLocation>
</comment>
<keyword evidence="4" id="KW-0614">Plasmid</keyword>